<accession>A0A7W6GDI5</accession>
<evidence type="ECO:0000313" key="4">
    <source>
        <dbReference type="Proteomes" id="UP000582090"/>
    </source>
</evidence>
<dbReference type="Pfam" id="PF02604">
    <property type="entry name" value="PhdYeFM_antitox"/>
    <property type="match status" value="1"/>
</dbReference>
<dbReference type="InterPro" id="IPR006442">
    <property type="entry name" value="Antitoxin_Phd/YefM"/>
</dbReference>
<keyword evidence="4" id="KW-1185">Reference proteome</keyword>
<evidence type="ECO:0000256" key="2">
    <source>
        <dbReference type="RuleBase" id="RU362080"/>
    </source>
</evidence>
<evidence type="ECO:0000256" key="1">
    <source>
        <dbReference type="ARBA" id="ARBA00009981"/>
    </source>
</evidence>
<dbReference type="EMBL" id="JACIDW010000025">
    <property type="protein sequence ID" value="MBB3966924.1"/>
    <property type="molecule type" value="Genomic_DNA"/>
</dbReference>
<gene>
    <name evidence="3" type="ORF">GGQ67_004617</name>
</gene>
<reference evidence="3 4" key="1">
    <citation type="submission" date="2020-08" db="EMBL/GenBank/DDBJ databases">
        <title>Genomic Encyclopedia of Type Strains, Phase IV (KMG-IV): sequencing the most valuable type-strain genomes for metagenomic binning, comparative biology and taxonomic classification.</title>
        <authorList>
            <person name="Goeker M."/>
        </authorList>
    </citation>
    <scope>NUCLEOTIDE SEQUENCE [LARGE SCALE GENOMIC DNA]</scope>
    <source>
        <strain evidence="3 4">DSM 26575</strain>
    </source>
</reference>
<dbReference type="AlphaFoldDB" id="A0A7W6GDI5"/>
<dbReference type="InterPro" id="IPR036165">
    <property type="entry name" value="YefM-like_sf"/>
</dbReference>
<dbReference type="SUPFAM" id="SSF143120">
    <property type="entry name" value="YefM-like"/>
    <property type="match status" value="1"/>
</dbReference>
<name>A0A7W6GDI5_9HYPH</name>
<dbReference type="Proteomes" id="UP000582090">
    <property type="component" value="Unassembled WGS sequence"/>
</dbReference>
<comment type="similarity">
    <text evidence="1 2">Belongs to the phD/YefM antitoxin family.</text>
</comment>
<dbReference type="NCBIfam" id="TIGR01552">
    <property type="entry name" value="phd_fam"/>
    <property type="match status" value="1"/>
</dbReference>
<evidence type="ECO:0000313" key="3">
    <source>
        <dbReference type="EMBL" id="MBB3966924.1"/>
    </source>
</evidence>
<dbReference type="RefSeq" id="WP_183902387.1">
    <property type="nucleotide sequence ID" value="NZ_JACIDW010000025.1"/>
</dbReference>
<proteinExistence type="inferred from homology"/>
<organism evidence="3 4">
    <name type="scientific">Rhizobium metallidurans</name>
    <dbReference type="NCBI Taxonomy" id="1265931"/>
    <lineage>
        <taxon>Bacteria</taxon>
        <taxon>Pseudomonadati</taxon>
        <taxon>Pseudomonadota</taxon>
        <taxon>Alphaproteobacteria</taxon>
        <taxon>Hyphomicrobiales</taxon>
        <taxon>Rhizobiaceae</taxon>
        <taxon>Rhizobium/Agrobacterium group</taxon>
        <taxon>Rhizobium</taxon>
    </lineage>
</organism>
<protein>
    <recommendedName>
        <fullName evidence="2">Antitoxin</fullName>
    </recommendedName>
</protein>
<comment type="caution">
    <text evidence="3">The sequence shown here is derived from an EMBL/GenBank/DDBJ whole genome shotgun (WGS) entry which is preliminary data.</text>
</comment>
<sequence>MTIISSREFNQNRSSAFRATAKGAVIITDRGKPAYVLLTVDEYRKLTKQEDSISEAFYVPGADEIEFEIPKLDDTGIKPIDFS</sequence>
<dbReference type="Gene3D" id="3.40.1620.10">
    <property type="entry name" value="YefM-like domain"/>
    <property type="match status" value="1"/>
</dbReference>
<comment type="function">
    <text evidence="2">Antitoxin component of a type II toxin-antitoxin (TA) system.</text>
</comment>